<evidence type="ECO:0000256" key="1">
    <source>
        <dbReference type="SAM" id="MobiDB-lite"/>
    </source>
</evidence>
<name>A0A5C3Q1E8_9AGAR</name>
<feature type="region of interest" description="Disordered" evidence="1">
    <location>
        <begin position="113"/>
        <end position="134"/>
    </location>
</feature>
<keyword evidence="4" id="KW-1185">Reference proteome</keyword>
<accession>A0A5C3Q1E8</accession>
<evidence type="ECO:0000313" key="3">
    <source>
        <dbReference type="EMBL" id="TFK95406.1"/>
    </source>
</evidence>
<protein>
    <submittedName>
        <fullName evidence="3">Uncharacterized protein</fullName>
    </submittedName>
</protein>
<feature type="signal peptide" evidence="2">
    <location>
        <begin position="1"/>
        <end position="18"/>
    </location>
</feature>
<dbReference type="Proteomes" id="UP000305067">
    <property type="component" value="Unassembled WGS sequence"/>
</dbReference>
<gene>
    <name evidence="3" type="ORF">BDV98DRAFT_537756</name>
</gene>
<reference evidence="3 4" key="1">
    <citation type="journal article" date="2019" name="Nat. Ecol. Evol.">
        <title>Megaphylogeny resolves global patterns of mushroom evolution.</title>
        <authorList>
            <person name="Varga T."/>
            <person name="Krizsan K."/>
            <person name="Foldi C."/>
            <person name="Dima B."/>
            <person name="Sanchez-Garcia M."/>
            <person name="Sanchez-Ramirez S."/>
            <person name="Szollosi G.J."/>
            <person name="Szarkandi J.G."/>
            <person name="Papp V."/>
            <person name="Albert L."/>
            <person name="Andreopoulos W."/>
            <person name="Angelini C."/>
            <person name="Antonin V."/>
            <person name="Barry K.W."/>
            <person name="Bougher N.L."/>
            <person name="Buchanan P."/>
            <person name="Buyck B."/>
            <person name="Bense V."/>
            <person name="Catcheside P."/>
            <person name="Chovatia M."/>
            <person name="Cooper J."/>
            <person name="Damon W."/>
            <person name="Desjardin D."/>
            <person name="Finy P."/>
            <person name="Geml J."/>
            <person name="Haridas S."/>
            <person name="Hughes K."/>
            <person name="Justo A."/>
            <person name="Karasinski D."/>
            <person name="Kautmanova I."/>
            <person name="Kiss B."/>
            <person name="Kocsube S."/>
            <person name="Kotiranta H."/>
            <person name="LaButti K.M."/>
            <person name="Lechner B.E."/>
            <person name="Liimatainen K."/>
            <person name="Lipzen A."/>
            <person name="Lukacs Z."/>
            <person name="Mihaltcheva S."/>
            <person name="Morgado L.N."/>
            <person name="Niskanen T."/>
            <person name="Noordeloos M.E."/>
            <person name="Ohm R.A."/>
            <person name="Ortiz-Santana B."/>
            <person name="Ovrebo C."/>
            <person name="Racz N."/>
            <person name="Riley R."/>
            <person name="Savchenko A."/>
            <person name="Shiryaev A."/>
            <person name="Soop K."/>
            <person name="Spirin V."/>
            <person name="Szebenyi C."/>
            <person name="Tomsovsky M."/>
            <person name="Tulloss R.E."/>
            <person name="Uehling J."/>
            <person name="Grigoriev I.V."/>
            <person name="Vagvolgyi C."/>
            <person name="Papp T."/>
            <person name="Martin F.M."/>
            <person name="Miettinen O."/>
            <person name="Hibbett D.S."/>
            <person name="Nagy L.G."/>
        </authorList>
    </citation>
    <scope>NUCLEOTIDE SEQUENCE [LARGE SCALE GENOMIC DNA]</scope>
    <source>
        <strain evidence="3 4">CBS 309.79</strain>
    </source>
</reference>
<evidence type="ECO:0000256" key="2">
    <source>
        <dbReference type="SAM" id="SignalP"/>
    </source>
</evidence>
<keyword evidence="2" id="KW-0732">Signal</keyword>
<dbReference type="EMBL" id="ML178887">
    <property type="protein sequence ID" value="TFK95406.1"/>
    <property type="molecule type" value="Genomic_DNA"/>
</dbReference>
<organism evidence="3 4">
    <name type="scientific">Pterulicium gracile</name>
    <dbReference type="NCBI Taxonomy" id="1884261"/>
    <lineage>
        <taxon>Eukaryota</taxon>
        <taxon>Fungi</taxon>
        <taxon>Dikarya</taxon>
        <taxon>Basidiomycota</taxon>
        <taxon>Agaricomycotina</taxon>
        <taxon>Agaricomycetes</taxon>
        <taxon>Agaricomycetidae</taxon>
        <taxon>Agaricales</taxon>
        <taxon>Pleurotineae</taxon>
        <taxon>Pterulaceae</taxon>
        <taxon>Pterulicium</taxon>
    </lineage>
</organism>
<proteinExistence type="predicted"/>
<feature type="chain" id="PRO_5023046422" evidence="2">
    <location>
        <begin position="19"/>
        <end position="134"/>
    </location>
</feature>
<dbReference type="AlphaFoldDB" id="A0A5C3Q1E8"/>
<evidence type="ECO:0000313" key="4">
    <source>
        <dbReference type="Proteomes" id="UP000305067"/>
    </source>
</evidence>
<dbReference type="OrthoDB" id="2948247at2759"/>
<sequence>MQTSSFLAVVFGAVAVHAGTVQFYTGTGCPGSATHTYRFDDCNRCLDPPGNFGSIRFSDIAGNRRVTVHNQDRCTSASQVGQGYGPACWRQGATSLRSAWVSCDLGLAASGNTTESDGQAIEAEVTPEDLANVD</sequence>